<organism evidence="1 2">
    <name type="scientific">Endozoicomonas gorgoniicola</name>
    <dbReference type="NCBI Taxonomy" id="1234144"/>
    <lineage>
        <taxon>Bacteria</taxon>
        <taxon>Pseudomonadati</taxon>
        <taxon>Pseudomonadota</taxon>
        <taxon>Gammaproteobacteria</taxon>
        <taxon>Oceanospirillales</taxon>
        <taxon>Endozoicomonadaceae</taxon>
        <taxon>Endozoicomonas</taxon>
    </lineage>
</organism>
<name>A0ABT3MTM1_9GAMM</name>
<sequence>MTGDHHYEKIYDAIKTRYTGKDIILVTPHHGGYAGNLTIGNWLSEFNVIECPISVGTNTYRHPSQNIENLKKLQKSKPQITQDIGDITFKI</sequence>
<dbReference type="EMBL" id="JAPFCC010000001">
    <property type="protein sequence ID" value="MCW7552735.1"/>
    <property type="molecule type" value="Genomic_DNA"/>
</dbReference>
<dbReference type="RefSeq" id="WP_262567662.1">
    <property type="nucleotide sequence ID" value="NZ_JAPFCC010000001.1"/>
</dbReference>
<gene>
    <name evidence="1" type="ORF">NX722_08790</name>
</gene>
<evidence type="ECO:0000313" key="2">
    <source>
        <dbReference type="Proteomes" id="UP001209854"/>
    </source>
</evidence>
<proteinExistence type="predicted"/>
<keyword evidence="2" id="KW-1185">Reference proteome</keyword>
<reference evidence="1 2" key="1">
    <citation type="submission" date="2022-10" db="EMBL/GenBank/DDBJ databases">
        <title>High-quality genome sequences of two octocoral-associated bacteria, Endozoicomonas euniceicola EF212 and Endozoicomonas gorgoniicola PS125.</title>
        <authorList>
            <person name="Chiou Y.-J."/>
            <person name="Chen Y.-H."/>
        </authorList>
    </citation>
    <scope>NUCLEOTIDE SEQUENCE [LARGE SCALE GENOMIC DNA]</scope>
    <source>
        <strain evidence="1 2">PS125</strain>
    </source>
</reference>
<accession>A0ABT3MTM1</accession>
<protein>
    <recommendedName>
        <fullName evidence="3">Metallo-beta-lactamase domain-containing protein</fullName>
    </recommendedName>
</protein>
<evidence type="ECO:0000313" key="1">
    <source>
        <dbReference type="EMBL" id="MCW7552735.1"/>
    </source>
</evidence>
<evidence type="ECO:0008006" key="3">
    <source>
        <dbReference type="Google" id="ProtNLM"/>
    </source>
</evidence>
<dbReference type="Proteomes" id="UP001209854">
    <property type="component" value="Unassembled WGS sequence"/>
</dbReference>
<comment type="caution">
    <text evidence="1">The sequence shown here is derived from an EMBL/GenBank/DDBJ whole genome shotgun (WGS) entry which is preliminary data.</text>
</comment>